<evidence type="ECO:0000313" key="3">
    <source>
        <dbReference type="Proteomes" id="UP001285441"/>
    </source>
</evidence>
<gene>
    <name evidence="2" type="ORF">B0H63DRAFT_525917</name>
</gene>
<protein>
    <recommendedName>
        <fullName evidence="4">Cyanovirin-N domain-containing protein</fullName>
    </recommendedName>
</protein>
<evidence type="ECO:0000256" key="1">
    <source>
        <dbReference type="SAM" id="SignalP"/>
    </source>
</evidence>
<name>A0AAE0KED2_9PEZI</name>
<dbReference type="AlphaFoldDB" id="A0AAE0KED2"/>
<comment type="caution">
    <text evidence="2">The sequence shown here is derived from an EMBL/GenBank/DDBJ whole genome shotgun (WGS) entry which is preliminary data.</text>
</comment>
<feature type="signal peptide" evidence="1">
    <location>
        <begin position="1"/>
        <end position="19"/>
    </location>
</feature>
<dbReference type="EMBL" id="JAULSW010000007">
    <property type="protein sequence ID" value="KAK3374617.1"/>
    <property type="molecule type" value="Genomic_DNA"/>
</dbReference>
<feature type="chain" id="PRO_5042023858" description="Cyanovirin-N domain-containing protein" evidence="1">
    <location>
        <begin position="20"/>
        <end position="158"/>
    </location>
</feature>
<keyword evidence="3" id="KW-1185">Reference proteome</keyword>
<evidence type="ECO:0000313" key="2">
    <source>
        <dbReference type="EMBL" id="KAK3374617.1"/>
    </source>
</evidence>
<keyword evidence="1" id="KW-0732">Signal</keyword>
<organism evidence="2 3">
    <name type="scientific">Podospora didyma</name>
    <dbReference type="NCBI Taxonomy" id="330526"/>
    <lineage>
        <taxon>Eukaryota</taxon>
        <taxon>Fungi</taxon>
        <taxon>Dikarya</taxon>
        <taxon>Ascomycota</taxon>
        <taxon>Pezizomycotina</taxon>
        <taxon>Sordariomycetes</taxon>
        <taxon>Sordariomycetidae</taxon>
        <taxon>Sordariales</taxon>
        <taxon>Podosporaceae</taxon>
        <taxon>Podospora</taxon>
    </lineage>
</organism>
<reference evidence="2" key="1">
    <citation type="journal article" date="2023" name="Mol. Phylogenet. Evol.">
        <title>Genome-scale phylogeny and comparative genomics of the fungal order Sordariales.</title>
        <authorList>
            <person name="Hensen N."/>
            <person name="Bonometti L."/>
            <person name="Westerberg I."/>
            <person name="Brannstrom I.O."/>
            <person name="Guillou S."/>
            <person name="Cros-Aarteil S."/>
            <person name="Calhoun S."/>
            <person name="Haridas S."/>
            <person name="Kuo A."/>
            <person name="Mondo S."/>
            <person name="Pangilinan J."/>
            <person name="Riley R."/>
            <person name="LaButti K."/>
            <person name="Andreopoulos B."/>
            <person name="Lipzen A."/>
            <person name="Chen C."/>
            <person name="Yan M."/>
            <person name="Daum C."/>
            <person name="Ng V."/>
            <person name="Clum A."/>
            <person name="Steindorff A."/>
            <person name="Ohm R.A."/>
            <person name="Martin F."/>
            <person name="Silar P."/>
            <person name="Natvig D.O."/>
            <person name="Lalanne C."/>
            <person name="Gautier V."/>
            <person name="Ament-Velasquez S.L."/>
            <person name="Kruys A."/>
            <person name="Hutchinson M.I."/>
            <person name="Powell A.J."/>
            <person name="Barry K."/>
            <person name="Miller A.N."/>
            <person name="Grigoriev I.V."/>
            <person name="Debuchy R."/>
            <person name="Gladieux P."/>
            <person name="Hiltunen Thoren M."/>
            <person name="Johannesson H."/>
        </authorList>
    </citation>
    <scope>NUCLEOTIDE SEQUENCE</scope>
    <source>
        <strain evidence="2">CBS 232.78</strain>
    </source>
</reference>
<proteinExistence type="predicted"/>
<reference evidence="2" key="2">
    <citation type="submission" date="2023-06" db="EMBL/GenBank/DDBJ databases">
        <authorList>
            <consortium name="Lawrence Berkeley National Laboratory"/>
            <person name="Haridas S."/>
            <person name="Hensen N."/>
            <person name="Bonometti L."/>
            <person name="Westerberg I."/>
            <person name="Brannstrom I.O."/>
            <person name="Guillou S."/>
            <person name="Cros-Aarteil S."/>
            <person name="Calhoun S."/>
            <person name="Kuo A."/>
            <person name="Mondo S."/>
            <person name="Pangilinan J."/>
            <person name="Riley R."/>
            <person name="LaButti K."/>
            <person name="Andreopoulos B."/>
            <person name="Lipzen A."/>
            <person name="Chen C."/>
            <person name="Yanf M."/>
            <person name="Daum C."/>
            <person name="Ng V."/>
            <person name="Clum A."/>
            <person name="Steindorff A."/>
            <person name="Ohm R."/>
            <person name="Martin F."/>
            <person name="Silar P."/>
            <person name="Natvig D."/>
            <person name="Lalanne C."/>
            <person name="Gautier V."/>
            <person name="Ament-velasquez S.L."/>
            <person name="Kruys A."/>
            <person name="Hutchinson M.I."/>
            <person name="Powell A.J."/>
            <person name="Barry K."/>
            <person name="Miller A.N."/>
            <person name="Grigoriev I.V."/>
            <person name="Debuchy R."/>
            <person name="Gladieux P."/>
            <person name="Thoren M.H."/>
            <person name="Johannesson H."/>
        </authorList>
    </citation>
    <scope>NUCLEOTIDE SEQUENCE</scope>
    <source>
        <strain evidence="2">CBS 232.78</strain>
    </source>
</reference>
<evidence type="ECO:0008006" key="4">
    <source>
        <dbReference type="Google" id="ProtNLM"/>
    </source>
</evidence>
<sequence>MWLPSILSPALLLLQRGGPDTCTSFPSWTVKDFNSTTSDTVGSGGAASFTLINNLSGAVDNLRCSLQVNYRCIITGTPSDKNLTVNVAVRAGALTLLLEETVDCPGRTTPLHVIGNGDLELDCTWDENIGGKVSCGLLEEVNVIQGDAVELAPDPWHG</sequence>
<accession>A0AAE0KED2</accession>
<dbReference type="Proteomes" id="UP001285441">
    <property type="component" value="Unassembled WGS sequence"/>
</dbReference>